<protein>
    <submittedName>
        <fullName evidence="1">Uncharacterized protein</fullName>
    </submittedName>
</protein>
<proteinExistence type="predicted"/>
<keyword evidence="2" id="KW-1185">Reference proteome</keyword>
<dbReference type="Proteomes" id="UP001732700">
    <property type="component" value="Chromosome 1A"/>
</dbReference>
<organism evidence="1 2">
    <name type="scientific">Avena sativa</name>
    <name type="common">Oat</name>
    <dbReference type="NCBI Taxonomy" id="4498"/>
    <lineage>
        <taxon>Eukaryota</taxon>
        <taxon>Viridiplantae</taxon>
        <taxon>Streptophyta</taxon>
        <taxon>Embryophyta</taxon>
        <taxon>Tracheophyta</taxon>
        <taxon>Spermatophyta</taxon>
        <taxon>Magnoliopsida</taxon>
        <taxon>Liliopsida</taxon>
        <taxon>Poales</taxon>
        <taxon>Poaceae</taxon>
        <taxon>BOP clade</taxon>
        <taxon>Pooideae</taxon>
        <taxon>Poodae</taxon>
        <taxon>Poeae</taxon>
        <taxon>Poeae Chloroplast Group 1 (Aveneae type)</taxon>
        <taxon>Aveninae</taxon>
        <taxon>Avena</taxon>
    </lineage>
</organism>
<reference evidence="1" key="1">
    <citation type="submission" date="2021-05" db="EMBL/GenBank/DDBJ databases">
        <authorList>
            <person name="Scholz U."/>
            <person name="Mascher M."/>
            <person name="Fiebig A."/>
        </authorList>
    </citation>
    <scope>NUCLEOTIDE SEQUENCE [LARGE SCALE GENOMIC DNA]</scope>
</reference>
<accession>A0ACD5TF86</accession>
<dbReference type="EnsemblPlants" id="AVESA.00010b.r2.1AG0044020.1">
    <property type="protein sequence ID" value="AVESA.00010b.r2.1AG0044020.1.CDS"/>
    <property type="gene ID" value="AVESA.00010b.r2.1AG0044020"/>
</dbReference>
<evidence type="ECO:0000313" key="1">
    <source>
        <dbReference type="EnsemblPlants" id="AVESA.00010b.r2.1AG0044020.1.CDS"/>
    </source>
</evidence>
<sequence length="898" mass="100661">MSRGWWRVGRGRARRRSSHEKEEEQSTGRRCAKHAWLALEDKSQFCCCCVTLTARGGSSGHVMASCHGLIREGYGHGHNWYNRGPGHGSSIRKAKYWQRNGDWLCPTASCGNINFAFRSVCNRCGAVRSSSVSGVCDGKGSQMVTVQMTVDDLKKWYQVKGIEQGDKKICEAAAVPAKDCGNVLTSIGFDRKGAPWLINSGASRHMAGSYREFDEYFPEIGNQSVKLADGSAQSIMGSGKVICNPDLSLSSVLHVPTFPINLMSISCITKELNCAAIFYPTWCLFLELGTWKILGTGKLRDGLYYLDDNVSAVAAATISQSPLQEFLLHHRRLGHMSFNTLVQLYPDLFNKVRNENLSCDACQFGKQTRSSYISSDNRSEKPLEVIHSDVWGPSGVSALNGYRSFVTFIDCCTRVTWVYVLRNKENVFECFVDFHNMIRTQYNACMKVFRSDNGTEYVNKEFDKYLSSFGIIHQTTCPGTSEQNGLAERKNRHLLEVTRCLMMAMNVPKFLWSEAVMTAAYLINRMPSRVLGYKAPIECLTGDISYVVPPKVFGCVCFVKDYRPSVSKLDPRALKCVFVGYSGKQKGYKCWCPSERRMFVSMDVVFREYQPFYGEPLDLTDVFPDLYVNDISGTDNEAGGEKVESYPITTREIVVGVIPREDDDDDDRNVGPTGTEQGTDNETGGEKVESYPITTREIVVGVIPREDDDRNVGPTGAEQECRPAPTPVEQNLRILADSGESVDKGRYQRLVGRLIYLSHTRPDIAYAVSIVSRYMHDPRTGHLDVVYRILRYLKGCPGKGILFSNYGHLKIEGYTDADWAGCLDDRKSTAGYCMFLGGNLVSWRSKKQSVVARSTAEAEFRSMASDVTKRKLNFQLNPQAMAATDIEFWVPWGRLRDE</sequence>
<evidence type="ECO:0000313" key="2">
    <source>
        <dbReference type="Proteomes" id="UP001732700"/>
    </source>
</evidence>
<reference evidence="1" key="2">
    <citation type="submission" date="2025-09" db="UniProtKB">
        <authorList>
            <consortium name="EnsemblPlants"/>
        </authorList>
    </citation>
    <scope>IDENTIFICATION</scope>
</reference>
<name>A0ACD5TF86_AVESA</name>